<sequence>MGYILPMNHEQYQQYANRVIRKDGSPFTVKRAQKVNLDAKLKNNPEFTEKYYAAKPVKNYAVKKREKTKQKIAQSTIQDVEAEITGKGQNFNDKV</sequence>
<dbReference type="Proteomes" id="UP000625804">
    <property type="component" value="Unassembled WGS sequence"/>
</dbReference>
<dbReference type="AlphaFoldDB" id="A0A8J8K827"/>
<organism evidence="1 2">
    <name type="scientific">Calidifontibacillus erzurumensis</name>
    <dbReference type="NCBI Taxonomy" id="2741433"/>
    <lineage>
        <taxon>Bacteria</taxon>
        <taxon>Bacillati</taxon>
        <taxon>Bacillota</taxon>
        <taxon>Bacilli</taxon>
        <taxon>Bacillales</taxon>
        <taxon>Bacillaceae</taxon>
        <taxon>Calidifontibacillus/Schinkia group</taxon>
        <taxon>Calidifontibacillus</taxon>
    </lineage>
</organism>
<comment type="caution">
    <text evidence="1">The sequence shown here is derived from an EMBL/GenBank/DDBJ whole genome shotgun (WGS) entry which is preliminary data.</text>
</comment>
<gene>
    <name evidence="1" type="ORF">HR057_06545</name>
</gene>
<dbReference type="EMBL" id="JABTTE010000006">
    <property type="protein sequence ID" value="NSL51426.1"/>
    <property type="molecule type" value="Genomic_DNA"/>
</dbReference>
<keyword evidence="2" id="KW-1185">Reference proteome</keyword>
<reference evidence="1" key="1">
    <citation type="submission" date="2020-06" db="EMBL/GenBank/DDBJ databases">
        <title>A novel thermopfilic bacterium from Erzurum, Turkey.</title>
        <authorList>
            <person name="Adiguzel A."/>
            <person name="Ay H."/>
            <person name="Baltaci M.O."/>
        </authorList>
    </citation>
    <scope>NUCLEOTIDE SEQUENCE</scope>
    <source>
        <strain evidence="1">P2</strain>
    </source>
</reference>
<dbReference type="RefSeq" id="WP_173730631.1">
    <property type="nucleotide sequence ID" value="NZ_JABTTE010000006.1"/>
</dbReference>
<proteinExistence type="predicted"/>
<accession>A0A8J8K827</accession>
<name>A0A8J8K827_9BACI</name>
<protein>
    <submittedName>
        <fullName evidence="1">Uncharacterized protein</fullName>
    </submittedName>
</protein>
<evidence type="ECO:0000313" key="2">
    <source>
        <dbReference type="Proteomes" id="UP000625804"/>
    </source>
</evidence>
<evidence type="ECO:0000313" key="1">
    <source>
        <dbReference type="EMBL" id="NSL51426.1"/>
    </source>
</evidence>